<comment type="cofactor">
    <cofactor evidence="1">
        <name>Mn(2+)</name>
        <dbReference type="ChEBI" id="CHEBI:29035"/>
    </cofactor>
</comment>
<dbReference type="Pfam" id="PF00481">
    <property type="entry name" value="PP2C"/>
    <property type="match status" value="1"/>
</dbReference>
<dbReference type="STRING" id="670580.A0A1X6MTY8"/>
<dbReference type="FunFam" id="3.60.40.10:FF:000016">
    <property type="entry name" value="Protein phosphatase 2C"/>
    <property type="match status" value="1"/>
</dbReference>
<evidence type="ECO:0000256" key="7">
    <source>
        <dbReference type="ARBA" id="ARBA00022912"/>
    </source>
</evidence>
<protein>
    <recommendedName>
        <fullName evidence="4">protein-serine/threonine phosphatase</fullName>
        <ecNumber evidence="4">3.1.3.16</ecNumber>
    </recommendedName>
</protein>
<feature type="compositionally biased region" description="Basic and acidic residues" evidence="11">
    <location>
        <begin position="463"/>
        <end position="475"/>
    </location>
</feature>
<feature type="compositionally biased region" description="Acidic residues" evidence="11">
    <location>
        <begin position="408"/>
        <end position="426"/>
    </location>
</feature>
<dbReference type="GeneID" id="36324438"/>
<dbReference type="InterPro" id="IPR000222">
    <property type="entry name" value="PP2C_BS"/>
</dbReference>
<evidence type="ECO:0000256" key="1">
    <source>
        <dbReference type="ARBA" id="ARBA00001936"/>
    </source>
</evidence>
<evidence type="ECO:0000256" key="6">
    <source>
        <dbReference type="ARBA" id="ARBA00022801"/>
    </source>
</evidence>
<dbReference type="SUPFAM" id="SSF81606">
    <property type="entry name" value="PP2C-like"/>
    <property type="match status" value="1"/>
</dbReference>
<dbReference type="InterPro" id="IPR036457">
    <property type="entry name" value="PPM-type-like_dom_sf"/>
</dbReference>
<feature type="region of interest" description="Disordered" evidence="11">
    <location>
        <begin position="341"/>
        <end position="363"/>
    </location>
</feature>
<sequence>MGQTMSRPATSKTTDTGGNSKFYYGLSEMQGWRISMEDAHTIALDLDEGQEDSNTFFAVYDGHGGGSAAKYAGQNVHKQLVHNEAYQSGQYHAALKNAFLDTDSNMRNSAYDRDSSGCTAVTALCTKDGKILVANAGDSRSVISVKGEVKPLSFDHKPQNEVEKNRIAAAGGYVSFGRVNGNLALARALGDFEYKKNADLSPEQQIITCDPDITEHEITDEDEFLVLACDGIWDCLSSQQVVDVIRRLVSQGKQLPEVCEEICELCLAPDTTGGVGIGCDNMTILIVALLHGRSVEEWHQWITERTNRKYGYNTPEEFPQIYSDHRLSAFRARKEIWAQRDREREEYDTEQRGHEARGIPRDPLEGSVFGGLIRAIGKQNAGITIMPRSGAWPGNGRITDPDQPLMFDGDDDSDEEGESIETEEGDERAQEIRGNNATNSLWAQLEEFERERDEEDSQPGSSPERESSTQHRELQGEAPAPPAPSQHGAGTTKQLISIPGVDAPTPAVEAEGLMDASESPLKV</sequence>
<accession>A0A1X6MTY8</accession>
<evidence type="ECO:0000313" key="14">
    <source>
        <dbReference type="Proteomes" id="UP000194127"/>
    </source>
</evidence>
<dbReference type="PROSITE" id="PS01032">
    <property type="entry name" value="PPM_1"/>
    <property type="match status" value="1"/>
</dbReference>
<evidence type="ECO:0000256" key="11">
    <source>
        <dbReference type="SAM" id="MobiDB-lite"/>
    </source>
</evidence>
<dbReference type="GO" id="GO:0004722">
    <property type="term" value="F:protein serine/threonine phosphatase activity"/>
    <property type="evidence" value="ECO:0007669"/>
    <property type="project" value="UniProtKB-EC"/>
</dbReference>
<dbReference type="SMART" id="SM00332">
    <property type="entry name" value="PP2Cc"/>
    <property type="match status" value="1"/>
</dbReference>
<keyword evidence="6 10" id="KW-0378">Hydrolase</keyword>
<evidence type="ECO:0000256" key="4">
    <source>
        <dbReference type="ARBA" id="ARBA00013081"/>
    </source>
</evidence>
<feature type="domain" description="PPM-type phosphatase" evidence="12">
    <location>
        <begin position="23"/>
        <end position="289"/>
    </location>
</feature>
<feature type="region of interest" description="Disordered" evidence="11">
    <location>
        <begin position="387"/>
        <end position="523"/>
    </location>
</feature>
<dbReference type="AlphaFoldDB" id="A0A1X6MTY8"/>
<name>A0A1X6MTY8_9APHY</name>
<dbReference type="RefSeq" id="XP_024336638.1">
    <property type="nucleotide sequence ID" value="XM_024479488.1"/>
</dbReference>
<evidence type="ECO:0000256" key="5">
    <source>
        <dbReference type="ARBA" id="ARBA00022723"/>
    </source>
</evidence>
<dbReference type="InterPro" id="IPR015655">
    <property type="entry name" value="PP2C"/>
</dbReference>
<dbReference type="EMBL" id="KZ110601">
    <property type="protein sequence ID" value="OSX59844.1"/>
    <property type="molecule type" value="Genomic_DNA"/>
</dbReference>
<keyword evidence="7 10" id="KW-0904">Protein phosphatase</keyword>
<evidence type="ECO:0000256" key="10">
    <source>
        <dbReference type="RuleBase" id="RU003465"/>
    </source>
</evidence>
<feature type="compositionally biased region" description="Polar residues" evidence="11">
    <location>
        <begin position="433"/>
        <end position="442"/>
    </location>
</feature>
<feature type="compositionally biased region" description="Acidic residues" evidence="11">
    <location>
        <begin position="446"/>
        <end position="457"/>
    </location>
</feature>
<dbReference type="PROSITE" id="PS51746">
    <property type="entry name" value="PPM_2"/>
    <property type="match status" value="1"/>
</dbReference>
<dbReference type="EC" id="3.1.3.16" evidence="4"/>
<evidence type="ECO:0000256" key="2">
    <source>
        <dbReference type="ARBA" id="ARBA00001946"/>
    </source>
</evidence>
<comment type="similarity">
    <text evidence="3 10">Belongs to the PP2C family.</text>
</comment>
<gene>
    <name evidence="13" type="ORF">POSPLADRAFT_1048313</name>
</gene>
<comment type="cofactor">
    <cofactor evidence="2">
        <name>Mg(2+)</name>
        <dbReference type="ChEBI" id="CHEBI:18420"/>
    </cofactor>
</comment>
<dbReference type="OrthoDB" id="10264738at2759"/>
<dbReference type="CDD" id="cd00143">
    <property type="entry name" value="PP2Cc"/>
    <property type="match status" value="1"/>
</dbReference>
<comment type="catalytic activity">
    <reaction evidence="9">
        <text>O-phospho-L-threonyl-[protein] + H2O = L-threonyl-[protein] + phosphate</text>
        <dbReference type="Rhea" id="RHEA:47004"/>
        <dbReference type="Rhea" id="RHEA-COMP:11060"/>
        <dbReference type="Rhea" id="RHEA-COMP:11605"/>
        <dbReference type="ChEBI" id="CHEBI:15377"/>
        <dbReference type="ChEBI" id="CHEBI:30013"/>
        <dbReference type="ChEBI" id="CHEBI:43474"/>
        <dbReference type="ChEBI" id="CHEBI:61977"/>
        <dbReference type="EC" id="3.1.3.16"/>
    </reaction>
    <physiologicalReaction direction="left-to-right" evidence="9">
        <dbReference type="Rhea" id="RHEA:47005"/>
    </physiologicalReaction>
</comment>
<dbReference type="Proteomes" id="UP000194127">
    <property type="component" value="Unassembled WGS sequence"/>
</dbReference>
<organism evidence="13 14">
    <name type="scientific">Postia placenta MAD-698-R-SB12</name>
    <dbReference type="NCBI Taxonomy" id="670580"/>
    <lineage>
        <taxon>Eukaryota</taxon>
        <taxon>Fungi</taxon>
        <taxon>Dikarya</taxon>
        <taxon>Basidiomycota</taxon>
        <taxon>Agaricomycotina</taxon>
        <taxon>Agaricomycetes</taxon>
        <taxon>Polyporales</taxon>
        <taxon>Adustoporiaceae</taxon>
        <taxon>Rhodonia</taxon>
    </lineage>
</organism>
<proteinExistence type="inferred from homology"/>
<dbReference type="InterPro" id="IPR001932">
    <property type="entry name" value="PPM-type_phosphatase-like_dom"/>
</dbReference>
<evidence type="ECO:0000256" key="8">
    <source>
        <dbReference type="ARBA" id="ARBA00023211"/>
    </source>
</evidence>
<dbReference type="GO" id="GO:0046872">
    <property type="term" value="F:metal ion binding"/>
    <property type="evidence" value="ECO:0007669"/>
    <property type="project" value="UniProtKB-KW"/>
</dbReference>
<reference evidence="13 14" key="1">
    <citation type="submission" date="2017-04" db="EMBL/GenBank/DDBJ databases">
        <title>Genome Sequence of the Model Brown-Rot Fungus Postia placenta SB12.</title>
        <authorList>
            <consortium name="DOE Joint Genome Institute"/>
            <person name="Gaskell J."/>
            <person name="Kersten P."/>
            <person name="Larrondo L.F."/>
            <person name="Canessa P."/>
            <person name="Martinez D."/>
            <person name="Hibbett D."/>
            <person name="Schmoll M."/>
            <person name="Kubicek C.P."/>
            <person name="Martinez A.T."/>
            <person name="Yadav J."/>
            <person name="Master E."/>
            <person name="Magnuson J.K."/>
            <person name="James T."/>
            <person name="Yaver D."/>
            <person name="Berka R."/>
            <person name="Labutti K."/>
            <person name="Lipzen A."/>
            <person name="Aerts A."/>
            <person name="Barry K."/>
            <person name="Henrissat B."/>
            <person name="Blanchette R."/>
            <person name="Grigoriev I."/>
            <person name="Cullen D."/>
        </authorList>
    </citation>
    <scope>NUCLEOTIDE SEQUENCE [LARGE SCALE GENOMIC DNA]</scope>
    <source>
        <strain evidence="13 14">MAD-698-R-SB12</strain>
    </source>
</reference>
<evidence type="ECO:0000313" key="13">
    <source>
        <dbReference type="EMBL" id="OSX59844.1"/>
    </source>
</evidence>
<keyword evidence="5" id="KW-0479">Metal-binding</keyword>
<dbReference type="PANTHER" id="PTHR13832">
    <property type="entry name" value="PROTEIN PHOSPHATASE 2C"/>
    <property type="match status" value="1"/>
</dbReference>
<dbReference type="Gene3D" id="3.60.40.10">
    <property type="entry name" value="PPM-type phosphatase domain"/>
    <property type="match status" value="1"/>
</dbReference>
<keyword evidence="8" id="KW-0464">Manganese</keyword>
<dbReference type="PANTHER" id="PTHR13832:SF565">
    <property type="entry name" value="AT28366P-RELATED"/>
    <property type="match status" value="1"/>
</dbReference>
<evidence type="ECO:0000256" key="3">
    <source>
        <dbReference type="ARBA" id="ARBA00006702"/>
    </source>
</evidence>
<evidence type="ECO:0000256" key="9">
    <source>
        <dbReference type="ARBA" id="ARBA00048832"/>
    </source>
</evidence>
<keyword evidence="14" id="KW-1185">Reference proteome</keyword>
<evidence type="ECO:0000259" key="12">
    <source>
        <dbReference type="PROSITE" id="PS51746"/>
    </source>
</evidence>